<keyword evidence="4" id="KW-1185">Reference proteome</keyword>
<accession>A0A517NVY0</accession>
<gene>
    <name evidence="3" type="ORF">K239x_32520</name>
</gene>
<evidence type="ECO:0000313" key="4">
    <source>
        <dbReference type="Proteomes" id="UP000319817"/>
    </source>
</evidence>
<organism evidence="3 4">
    <name type="scientific">Stieleria marina</name>
    <dbReference type="NCBI Taxonomy" id="1930275"/>
    <lineage>
        <taxon>Bacteria</taxon>
        <taxon>Pseudomonadati</taxon>
        <taxon>Planctomycetota</taxon>
        <taxon>Planctomycetia</taxon>
        <taxon>Pirellulales</taxon>
        <taxon>Pirellulaceae</taxon>
        <taxon>Stieleria</taxon>
    </lineage>
</organism>
<evidence type="ECO:0000256" key="2">
    <source>
        <dbReference type="SAM" id="SignalP"/>
    </source>
</evidence>
<dbReference type="RefSeq" id="WP_419188989.1">
    <property type="nucleotide sequence ID" value="NZ_CP036526.1"/>
</dbReference>
<name>A0A517NVY0_9BACT</name>
<feature type="chain" id="PRO_5022201671" description="DUF2125 domain-containing protein" evidence="2">
    <location>
        <begin position="28"/>
        <end position="395"/>
    </location>
</feature>
<proteinExistence type="predicted"/>
<evidence type="ECO:0008006" key="5">
    <source>
        <dbReference type="Google" id="ProtNLM"/>
    </source>
</evidence>
<reference evidence="3 4" key="1">
    <citation type="submission" date="2019-02" db="EMBL/GenBank/DDBJ databases">
        <title>Deep-cultivation of Planctomycetes and their phenomic and genomic characterization uncovers novel biology.</title>
        <authorList>
            <person name="Wiegand S."/>
            <person name="Jogler M."/>
            <person name="Boedeker C."/>
            <person name="Pinto D."/>
            <person name="Vollmers J."/>
            <person name="Rivas-Marin E."/>
            <person name="Kohn T."/>
            <person name="Peeters S.H."/>
            <person name="Heuer A."/>
            <person name="Rast P."/>
            <person name="Oberbeckmann S."/>
            <person name="Bunk B."/>
            <person name="Jeske O."/>
            <person name="Meyerdierks A."/>
            <person name="Storesund J.E."/>
            <person name="Kallscheuer N."/>
            <person name="Luecker S."/>
            <person name="Lage O.M."/>
            <person name="Pohl T."/>
            <person name="Merkel B.J."/>
            <person name="Hornburger P."/>
            <person name="Mueller R.-W."/>
            <person name="Bruemmer F."/>
            <person name="Labrenz M."/>
            <person name="Spormann A.M."/>
            <person name="Op den Camp H."/>
            <person name="Overmann J."/>
            <person name="Amann R."/>
            <person name="Jetten M.S.M."/>
            <person name="Mascher T."/>
            <person name="Medema M.H."/>
            <person name="Devos D.P."/>
            <person name="Kaster A.-K."/>
            <person name="Ovreas L."/>
            <person name="Rohde M."/>
            <person name="Galperin M.Y."/>
            <person name="Jogler C."/>
        </authorList>
    </citation>
    <scope>NUCLEOTIDE SEQUENCE [LARGE SCALE GENOMIC DNA]</scope>
    <source>
        <strain evidence="3 4">K23_9</strain>
    </source>
</reference>
<feature type="compositionally biased region" description="Gly residues" evidence="1">
    <location>
        <begin position="373"/>
        <end position="389"/>
    </location>
</feature>
<dbReference type="Proteomes" id="UP000319817">
    <property type="component" value="Chromosome"/>
</dbReference>
<feature type="region of interest" description="Disordered" evidence="1">
    <location>
        <begin position="344"/>
        <end position="395"/>
    </location>
</feature>
<sequence precursor="true">MMRKQVACFSAIAALACVMVASDNSFAQIAENQKAVLAFDIYFDRLATSDLAKATGMDDPSKALGPAAGAPDDAIKPDELYRVMGAISAPPNLASIQGLSDGAEQLDFNFFARLQFKGPAATDTAFAEMSKDCEAVSVGGKEYHRPPVKEGTPKNILFHRLSSDVIEIATDTYMTLPDRNVFSNNLTQAWIKMPKAAIRVAADLDGSRHLIDEGLKMAEGNVPPMAQPALSMVNNMAALRIGLDFSSNDLLWLTATGRDESATGQINATLGGLLAMAKGFGQQSLPMAGPDAQGPGGELLAALATKVEGNDVNIILPRPAGFEKAIGGAVSQMMMMGGGMGPGAGMEPGNGADPFGGDAMDAPPVPANAGGADPFGGGGDADPFGGGGDADPFGN</sequence>
<dbReference type="AlphaFoldDB" id="A0A517NVY0"/>
<dbReference type="EMBL" id="CP036526">
    <property type="protein sequence ID" value="QDT11258.1"/>
    <property type="molecule type" value="Genomic_DNA"/>
</dbReference>
<protein>
    <recommendedName>
        <fullName evidence="5">DUF2125 domain-containing protein</fullName>
    </recommendedName>
</protein>
<evidence type="ECO:0000256" key="1">
    <source>
        <dbReference type="SAM" id="MobiDB-lite"/>
    </source>
</evidence>
<keyword evidence="2" id="KW-0732">Signal</keyword>
<dbReference type="PROSITE" id="PS51257">
    <property type="entry name" value="PROKAR_LIPOPROTEIN"/>
    <property type="match status" value="1"/>
</dbReference>
<evidence type="ECO:0000313" key="3">
    <source>
        <dbReference type="EMBL" id="QDT11258.1"/>
    </source>
</evidence>
<feature type="signal peptide" evidence="2">
    <location>
        <begin position="1"/>
        <end position="27"/>
    </location>
</feature>